<evidence type="ECO:0000313" key="2">
    <source>
        <dbReference type="Proteomes" id="UP000288892"/>
    </source>
</evidence>
<accession>A0A444JEQ1</accession>
<gene>
    <name evidence="1" type="ORF">VU01_11168</name>
</gene>
<name>A0A444JEQ1_9BACT</name>
<keyword evidence="2" id="KW-1185">Reference proteome</keyword>
<protein>
    <submittedName>
        <fullName evidence="1">Uncharacterized protein</fullName>
    </submittedName>
</protein>
<comment type="caution">
    <text evidence="1">The sequence shown here is derived from an EMBL/GenBank/DDBJ whole genome shotgun (WGS) entry which is preliminary data.</text>
</comment>
<reference evidence="1 2" key="1">
    <citation type="submission" date="2017-01" db="EMBL/GenBank/DDBJ databases">
        <title>The cable genome- insights into the physiology and evolution of filamentous bacteria capable of sulfide oxidation via long distance electron transfer.</title>
        <authorList>
            <person name="Schreiber L."/>
            <person name="Bjerg J.T."/>
            <person name="Boggild A."/>
            <person name="Van De Vossenberg J."/>
            <person name="Meysman F."/>
            <person name="Nielsen L.P."/>
            <person name="Schramm A."/>
            <person name="Kjeldsen K.U."/>
        </authorList>
    </citation>
    <scope>NUCLEOTIDE SEQUENCE [LARGE SCALE GENOMIC DNA]</scope>
    <source>
        <strain evidence="1">A5</strain>
    </source>
</reference>
<organism evidence="1 2">
    <name type="scientific">Candidatus Electrothrix marina</name>
    <dbReference type="NCBI Taxonomy" id="1859130"/>
    <lineage>
        <taxon>Bacteria</taxon>
        <taxon>Pseudomonadati</taxon>
        <taxon>Thermodesulfobacteriota</taxon>
        <taxon>Desulfobulbia</taxon>
        <taxon>Desulfobulbales</taxon>
        <taxon>Desulfobulbaceae</taxon>
        <taxon>Candidatus Electrothrix</taxon>
    </lineage>
</organism>
<sequence length="45" mass="4905">EEGVFLRCSLILTAVGNLSDDAEEIIQDMLDQAKVQGLKVGWVTV</sequence>
<dbReference type="AlphaFoldDB" id="A0A444JEQ1"/>
<dbReference type="Proteomes" id="UP000288892">
    <property type="component" value="Unassembled WGS sequence"/>
</dbReference>
<proteinExistence type="predicted"/>
<dbReference type="EMBL" id="MTKS01000116">
    <property type="protein sequence ID" value="RWX51564.1"/>
    <property type="molecule type" value="Genomic_DNA"/>
</dbReference>
<evidence type="ECO:0000313" key="1">
    <source>
        <dbReference type="EMBL" id="RWX51564.1"/>
    </source>
</evidence>
<feature type="non-terminal residue" evidence="1">
    <location>
        <position position="1"/>
    </location>
</feature>